<dbReference type="Proteomes" id="UP001472677">
    <property type="component" value="Unassembled WGS sequence"/>
</dbReference>
<organism evidence="2 3">
    <name type="scientific">Hibiscus sabdariffa</name>
    <name type="common">roselle</name>
    <dbReference type="NCBI Taxonomy" id="183260"/>
    <lineage>
        <taxon>Eukaryota</taxon>
        <taxon>Viridiplantae</taxon>
        <taxon>Streptophyta</taxon>
        <taxon>Embryophyta</taxon>
        <taxon>Tracheophyta</taxon>
        <taxon>Spermatophyta</taxon>
        <taxon>Magnoliopsida</taxon>
        <taxon>eudicotyledons</taxon>
        <taxon>Gunneridae</taxon>
        <taxon>Pentapetalae</taxon>
        <taxon>rosids</taxon>
        <taxon>malvids</taxon>
        <taxon>Malvales</taxon>
        <taxon>Malvaceae</taxon>
        <taxon>Malvoideae</taxon>
        <taxon>Hibiscus</taxon>
    </lineage>
</organism>
<reference evidence="2 3" key="1">
    <citation type="journal article" date="2024" name="G3 (Bethesda)">
        <title>Genome assembly of Hibiscus sabdariffa L. provides insights into metabolisms of medicinal natural products.</title>
        <authorList>
            <person name="Kim T."/>
        </authorList>
    </citation>
    <scope>NUCLEOTIDE SEQUENCE [LARGE SCALE GENOMIC DNA]</scope>
    <source>
        <strain evidence="2">TK-2024</strain>
        <tissue evidence="2">Old leaves</tissue>
    </source>
</reference>
<comment type="caution">
    <text evidence="2">The sequence shown here is derived from an EMBL/GenBank/DDBJ whole genome shotgun (WGS) entry which is preliminary data.</text>
</comment>
<name>A0ABR2E6T3_9ROSI</name>
<gene>
    <name evidence="2" type="ORF">V6N12_040967</name>
</gene>
<evidence type="ECO:0000313" key="3">
    <source>
        <dbReference type="Proteomes" id="UP001472677"/>
    </source>
</evidence>
<dbReference type="EMBL" id="JBBPBM010000020">
    <property type="protein sequence ID" value="KAK8552369.1"/>
    <property type="molecule type" value="Genomic_DNA"/>
</dbReference>
<protein>
    <recommendedName>
        <fullName evidence="1">Reverse transcriptase zinc-binding domain-containing protein</fullName>
    </recommendedName>
</protein>
<dbReference type="Pfam" id="PF13966">
    <property type="entry name" value="zf-RVT"/>
    <property type="match status" value="1"/>
</dbReference>
<feature type="domain" description="Reverse transcriptase zinc-binding" evidence="1">
    <location>
        <begin position="188"/>
        <end position="283"/>
    </location>
</feature>
<dbReference type="InterPro" id="IPR026960">
    <property type="entry name" value="RVT-Znf"/>
</dbReference>
<accession>A0ABR2E6T3</accession>
<proteinExistence type="predicted"/>
<evidence type="ECO:0000313" key="2">
    <source>
        <dbReference type="EMBL" id="KAK8552369.1"/>
    </source>
</evidence>
<keyword evidence="3" id="KW-1185">Reference proteome</keyword>
<evidence type="ECO:0000259" key="1">
    <source>
        <dbReference type="Pfam" id="PF13966"/>
    </source>
</evidence>
<sequence>MEASLAALNIADGEEEPLVVPENTQDLGQDFSLYVLPRKLEQLGQNLMRWRSVKKKQRNQTKASLESRLQVLEDYNPDEATLAEIGENGNMVSSMEGVLQTASTYFAELFTTSTMGNTAPIYNNVKEMITLEMNIVLVAPFIEDEVKAALRTMSPLKASAERIICIPLAKSKPSDELVWRCDPTGVYSPKSGYRLLSETAIHQHTLSLDTYSSLFFSFYSSLWELPVPAKCKTFMWRFMHNFVPTFSNLCLRKLMVRNMCPLCELHADTTDHMVFSCSITQQILGLVGLPSTPIVHNQDSNATFATWFLQADKRNIMVIVLTFWATWYARNKLIHEGTVCSVTRVSTFVLAYLREFDSLEALAIPAKMTKDVK</sequence>